<dbReference type="RefSeq" id="WP_132084045.1">
    <property type="nucleotide sequence ID" value="NZ_SLUK01000002.1"/>
</dbReference>
<dbReference type="AlphaFoldDB" id="A0A9X8ULH5"/>
<evidence type="ECO:0000313" key="4">
    <source>
        <dbReference type="Proteomes" id="UP000294682"/>
    </source>
</evidence>
<dbReference type="Proteomes" id="UP000294682">
    <property type="component" value="Unassembled WGS sequence"/>
</dbReference>
<dbReference type="CDD" id="cd02696">
    <property type="entry name" value="MurNAc-LAA"/>
    <property type="match status" value="1"/>
</dbReference>
<dbReference type="GO" id="GO:0009253">
    <property type="term" value="P:peptidoglycan catabolic process"/>
    <property type="evidence" value="ECO:0007669"/>
    <property type="project" value="InterPro"/>
</dbReference>
<accession>A0A9X8ULH5</accession>
<keyword evidence="4" id="KW-1185">Reference proteome</keyword>
<evidence type="ECO:0000313" key="3">
    <source>
        <dbReference type="EMBL" id="TCL44648.1"/>
    </source>
</evidence>
<dbReference type="Pfam" id="PF01520">
    <property type="entry name" value="Amidase_3"/>
    <property type="match status" value="1"/>
</dbReference>
<dbReference type="PANTHER" id="PTHR30404">
    <property type="entry name" value="N-ACETYLMURAMOYL-L-ALANINE AMIDASE"/>
    <property type="match status" value="1"/>
</dbReference>
<evidence type="ECO:0000259" key="2">
    <source>
        <dbReference type="SMART" id="SM00646"/>
    </source>
</evidence>
<gene>
    <name evidence="3" type="ORF">EDD78_102274</name>
</gene>
<dbReference type="GO" id="GO:0030288">
    <property type="term" value="C:outer membrane-bounded periplasmic space"/>
    <property type="evidence" value="ECO:0007669"/>
    <property type="project" value="TreeGrafter"/>
</dbReference>
<comment type="caution">
    <text evidence="3">The sequence shown here is derived from an EMBL/GenBank/DDBJ whole genome shotgun (WGS) entry which is preliminary data.</text>
</comment>
<proteinExistence type="predicted"/>
<sequence>MRRFRFRAVFLLLACYVAVISFAISRMGDSLMVGGALEADPLVIIDAGHGGFDGGAEGLGGIVEKDVNLPIALKLRDLLRAEGFRVIMTRESDVSTCDEGLGSISEKKTSDIMNRYEILKENPDAIYIGIHQNKFPESSSFGAQMFYGPQSEQSEILAGILQQNFRELLQPENKREPKKAENNIFLLYHAPIPAVLIECGFVSNPGDAAKLVDESYQNKLAYVISGSLLQYIEQGYYPQVEPEL</sequence>
<dbReference type="SUPFAM" id="SSF53187">
    <property type="entry name" value="Zn-dependent exopeptidases"/>
    <property type="match status" value="1"/>
</dbReference>
<dbReference type="InterPro" id="IPR050695">
    <property type="entry name" value="N-acetylmuramoyl_amidase_3"/>
</dbReference>
<dbReference type="SMART" id="SM00646">
    <property type="entry name" value="Ami_3"/>
    <property type="match status" value="1"/>
</dbReference>
<name>A0A9X8ULH5_9FIRM</name>
<reference evidence="3 4" key="1">
    <citation type="submission" date="2019-03" db="EMBL/GenBank/DDBJ databases">
        <title>Genomic Encyclopedia of Type Strains, Phase IV (KMG-IV): sequencing the most valuable type-strain genomes for metagenomic binning, comparative biology and taxonomic classification.</title>
        <authorList>
            <person name="Goeker M."/>
        </authorList>
    </citation>
    <scope>NUCLEOTIDE SEQUENCE [LARGE SCALE GENOMIC DNA]</scope>
    <source>
        <strain evidence="3 4">DSM 100433</strain>
    </source>
</reference>
<dbReference type="Gene3D" id="3.40.630.40">
    <property type="entry name" value="Zn-dependent exopeptidases"/>
    <property type="match status" value="1"/>
</dbReference>
<organism evidence="3 4">
    <name type="scientific">Harryflintia acetispora</name>
    <dbReference type="NCBI Taxonomy" id="1849041"/>
    <lineage>
        <taxon>Bacteria</taxon>
        <taxon>Bacillati</taxon>
        <taxon>Bacillota</taxon>
        <taxon>Clostridia</taxon>
        <taxon>Eubacteriales</taxon>
        <taxon>Oscillospiraceae</taxon>
        <taxon>Harryflintia</taxon>
    </lineage>
</organism>
<dbReference type="GO" id="GO:0008745">
    <property type="term" value="F:N-acetylmuramoyl-L-alanine amidase activity"/>
    <property type="evidence" value="ECO:0007669"/>
    <property type="project" value="InterPro"/>
</dbReference>
<dbReference type="EMBL" id="SLUK01000002">
    <property type="protein sequence ID" value="TCL44648.1"/>
    <property type="molecule type" value="Genomic_DNA"/>
</dbReference>
<dbReference type="InterPro" id="IPR002508">
    <property type="entry name" value="MurNAc-LAA_cat"/>
</dbReference>
<keyword evidence="1" id="KW-0378">Hydrolase</keyword>
<feature type="domain" description="MurNAc-LAA" evidence="2">
    <location>
        <begin position="116"/>
        <end position="229"/>
    </location>
</feature>
<protein>
    <submittedName>
        <fullName evidence="3">N-acetylmuramoyl-L-alanine amidase</fullName>
    </submittedName>
</protein>
<evidence type="ECO:0000256" key="1">
    <source>
        <dbReference type="ARBA" id="ARBA00022801"/>
    </source>
</evidence>
<dbReference type="PANTHER" id="PTHR30404:SF0">
    <property type="entry name" value="N-ACETYLMURAMOYL-L-ALANINE AMIDASE AMIC"/>
    <property type="match status" value="1"/>
</dbReference>